<name>A0A1G2PGZ2_9BACT</name>
<protein>
    <recommendedName>
        <fullName evidence="8">HTH crp-type domain-containing protein</fullName>
    </recommendedName>
</protein>
<evidence type="ECO:0000313" key="6">
    <source>
        <dbReference type="EMBL" id="OHA47616.1"/>
    </source>
</evidence>
<reference evidence="6 7" key="1">
    <citation type="journal article" date="2016" name="Nat. Commun.">
        <title>Thousands of microbial genomes shed light on interconnected biogeochemical processes in an aquifer system.</title>
        <authorList>
            <person name="Anantharaman K."/>
            <person name="Brown C.T."/>
            <person name="Hug L.A."/>
            <person name="Sharon I."/>
            <person name="Castelle C.J."/>
            <person name="Probst A.J."/>
            <person name="Thomas B.C."/>
            <person name="Singh A."/>
            <person name="Wilkins M.J."/>
            <person name="Karaoz U."/>
            <person name="Brodie E.L."/>
            <person name="Williams K.H."/>
            <person name="Hubbard S.S."/>
            <person name="Banfield J.F."/>
        </authorList>
    </citation>
    <scope>NUCLEOTIDE SEQUENCE [LARGE SCALE GENOMIC DNA]</scope>
</reference>
<feature type="domain" description="Cyclic nucleotide-binding" evidence="4">
    <location>
        <begin position="56"/>
        <end position="134"/>
    </location>
</feature>
<evidence type="ECO:0000256" key="1">
    <source>
        <dbReference type="ARBA" id="ARBA00023015"/>
    </source>
</evidence>
<dbReference type="PROSITE" id="PS50042">
    <property type="entry name" value="CNMP_BINDING_3"/>
    <property type="match status" value="1"/>
</dbReference>
<keyword evidence="2" id="KW-0238">DNA-binding</keyword>
<evidence type="ECO:0000256" key="3">
    <source>
        <dbReference type="ARBA" id="ARBA00023163"/>
    </source>
</evidence>
<dbReference type="InterPro" id="IPR012318">
    <property type="entry name" value="HTH_CRP"/>
</dbReference>
<dbReference type="SUPFAM" id="SSF51206">
    <property type="entry name" value="cAMP-binding domain-like"/>
    <property type="match status" value="1"/>
</dbReference>
<dbReference type="Pfam" id="PF00027">
    <property type="entry name" value="cNMP_binding"/>
    <property type="match status" value="1"/>
</dbReference>
<dbReference type="SUPFAM" id="SSF46785">
    <property type="entry name" value="Winged helix' DNA-binding domain"/>
    <property type="match status" value="1"/>
</dbReference>
<dbReference type="AlphaFoldDB" id="A0A1G2PGZ2"/>
<dbReference type="STRING" id="1802362.A2806_03280"/>
<gene>
    <name evidence="6" type="ORF">A2806_03280</name>
</gene>
<evidence type="ECO:0000259" key="5">
    <source>
        <dbReference type="PROSITE" id="PS51063"/>
    </source>
</evidence>
<organism evidence="6 7">
    <name type="scientific">Candidatus Terrybacteria bacterium RIFCSPHIGHO2_01_FULL_48_17</name>
    <dbReference type="NCBI Taxonomy" id="1802362"/>
    <lineage>
        <taxon>Bacteria</taxon>
        <taxon>Candidatus Terryibacteriota</taxon>
    </lineage>
</organism>
<evidence type="ECO:0008006" key="8">
    <source>
        <dbReference type="Google" id="ProtNLM"/>
    </source>
</evidence>
<dbReference type="SMART" id="SM00419">
    <property type="entry name" value="HTH_CRP"/>
    <property type="match status" value="1"/>
</dbReference>
<dbReference type="InterPro" id="IPR000595">
    <property type="entry name" value="cNMP-bd_dom"/>
</dbReference>
<dbReference type="InterPro" id="IPR018490">
    <property type="entry name" value="cNMP-bd_dom_sf"/>
</dbReference>
<evidence type="ECO:0000256" key="2">
    <source>
        <dbReference type="ARBA" id="ARBA00023125"/>
    </source>
</evidence>
<keyword evidence="3" id="KW-0804">Transcription</keyword>
<dbReference type="PROSITE" id="PS51063">
    <property type="entry name" value="HTH_CRP_2"/>
    <property type="match status" value="1"/>
</dbReference>
<evidence type="ECO:0000313" key="7">
    <source>
        <dbReference type="Proteomes" id="UP000177629"/>
    </source>
</evidence>
<dbReference type="InterPro" id="IPR036390">
    <property type="entry name" value="WH_DNA-bd_sf"/>
</dbReference>
<keyword evidence="1" id="KW-0805">Transcription regulation</keyword>
<dbReference type="CDD" id="cd00038">
    <property type="entry name" value="CAP_ED"/>
    <property type="match status" value="1"/>
</dbReference>
<comment type="caution">
    <text evidence="6">The sequence shown here is derived from an EMBL/GenBank/DDBJ whole genome shotgun (WGS) entry which is preliminary data.</text>
</comment>
<dbReference type="SMART" id="SM00100">
    <property type="entry name" value="cNMP"/>
    <property type="match status" value="1"/>
</dbReference>
<dbReference type="GO" id="GO:0003677">
    <property type="term" value="F:DNA binding"/>
    <property type="evidence" value="ECO:0007669"/>
    <property type="project" value="UniProtKB-KW"/>
</dbReference>
<dbReference type="GO" id="GO:0006355">
    <property type="term" value="P:regulation of DNA-templated transcription"/>
    <property type="evidence" value="ECO:0007669"/>
    <property type="project" value="InterPro"/>
</dbReference>
<dbReference type="Gene3D" id="2.60.120.10">
    <property type="entry name" value="Jelly Rolls"/>
    <property type="match status" value="1"/>
</dbReference>
<proteinExistence type="predicted"/>
<dbReference type="Gene3D" id="1.10.10.10">
    <property type="entry name" value="Winged helix-like DNA-binding domain superfamily/Winged helix DNA-binding domain"/>
    <property type="match status" value="1"/>
</dbReference>
<dbReference type="EMBL" id="MHSS01000015">
    <property type="protein sequence ID" value="OHA47616.1"/>
    <property type="molecule type" value="Genomic_DNA"/>
</dbReference>
<evidence type="ECO:0000259" key="4">
    <source>
        <dbReference type="PROSITE" id="PS50042"/>
    </source>
</evidence>
<sequence>MVRLEVVRSVVLLRDPPKDMLDALMHLAVEHICRDGESIFPRRPDLGIVSAKGRAFFVEEGALHFKITEQGRTITLATIRPGEIFADLAEQPPPGFFVAEGLTKLCIVSRKDLEAILAQHPEIALRTLKLVAQRLRDAEEKLADALAGDAASKVLRELTRVGTNQQSDGSVRLPYLTHDAIAQKVGLARETVTRIIARLVAAGKLERLPGRVGYLLKK</sequence>
<dbReference type="InterPro" id="IPR014710">
    <property type="entry name" value="RmlC-like_jellyroll"/>
</dbReference>
<accession>A0A1G2PGZ2</accession>
<dbReference type="Pfam" id="PF13545">
    <property type="entry name" value="HTH_Crp_2"/>
    <property type="match status" value="1"/>
</dbReference>
<dbReference type="Proteomes" id="UP000177629">
    <property type="component" value="Unassembled WGS sequence"/>
</dbReference>
<feature type="domain" description="HTH crp-type" evidence="5">
    <location>
        <begin position="136"/>
        <end position="218"/>
    </location>
</feature>
<dbReference type="InterPro" id="IPR036388">
    <property type="entry name" value="WH-like_DNA-bd_sf"/>
</dbReference>